<feature type="domain" description="N-acetyltransferase" evidence="12">
    <location>
        <begin position="518"/>
        <end position="563"/>
    </location>
</feature>
<dbReference type="InterPro" id="IPR000182">
    <property type="entry name" value="GNAT_dom"/>
</dbReference>
<dbReference type="Pfam" id="PF05127">
    <property type="entry name" value="NAT10_TcmA_helicase"/>
    <property type="match status" value="1"/>
</dbReference>
<evidence type="ECO:0000259" key="12">
    <source>
        <dbReference type="Pfam" id="PF13718"/>
    </source>
</evidence>
<dbReference type="AlphaFoldDB" id="A0A4P6PDE7"/>
<feature type="domain" description="TcmA/NAT10 helicase" evidence="10">
    <location>
        <begin position="176"/>
        <end position="346"/>
    </location>
</feature>
<evidence type="ECO:0000313" key="13">
    <source>
        <dbReference type="EMBL" id="QBG37747.1"/>
    </source>
</evidence>
<evidence type="ECO:0000256" key="8">
    <source>
        <dbReference type="ARBA" id="ARBA00023315"/>
    </source>
</evidence>
<accession>A0A4P6PDE7</accession>
<dbReference type="PANTHER" id="PTHR10925">
    <property type="entry name" value="N-ACETYLTRANSFERASE 10"/>
    <property type="match status" value="1"/>
</dbReference>
<keyword evidence="3 9" id="KW-0808">Transferase</keyword>
<keyword evidence="4 9" id="KW-0819">tRNA processing</keyword>
<dbReference type="SUPFAM" id="SSF52540">
    <property type="entry name" value="P-loop containing nucleoside triphosphate hydrolases"/>
    <property type="match status" value="1"/>
</dbReference>
<dbReference type="GO" id="GO:1904812">
    <property type="term" value="P:rRNA acetylation involved in maturation of SSU-rRNA"/>
    <property type="evidence" value="ECO:0007669"/>
    <property type="project" value="TreeGrafter"/>
</dbReference>
<reference evidence="13 14" key="1">
    <citation type="submission" date="2018-12" db="EMBL/GenBank/DDBJ databases">
        <title>Complete genome of Litorilituus sediminis.</title>
        <authorList>
            <person name="Liu A."/>
            <person name="Rong J."/>
        </authorList>
    </citation>
    <scope>NUCLEOTIDE SEQUENCE [LARGE SCALE GENOMIC DNA]</scope>
    <source>
        <strain evidence="13 14">JCM 17549</strain>
    </source>
</reference>
<protein>
    <recommendedName>
        <fullName evidence="9">tRNA(Met) cytidine acetyltransferase TmcA</fullName>
        <ecNumber evidence="9">2.3.1.193</ecNumber>
    </recommendedName>
</protein>
<dbReference type="InterPro" id="IPR027417">
    <property type="entry name" value="P-loop_NTPase"/>
</dbReference>
<evidence type="ECO:0000256" key="7">
    <source>
        <dbReference type="ARBA" id="ARBA00022884"/>
    </source>
</evidence>
<dbReference type="PANTHER" id="PTHR10925:SF5">
    <property type="entry name" value="RNA CYTIDINE ACETYLTRANSFERASE"/>
    <property type="match status" value="1"/>
</dbReference>
<feature type="domain" description="N-acetyltransferase" evidence="12">
    <location>
        <begin position="392"/>
        <end position="515"/>
    </location>
</feature>
<evidence type="ECO:0000256" key="4">
    <source>
        <dbReference type="ARBA" id="ARBA00022694"/>
    </source>
</evidence>
<keyword evidence="7 9" id="KW-0694">RNA-binding</keyword>
<dbReference type="InterPro" id="IPR038321">
    <property type="entry name" value="TmcA_C_sf"/>
</dbReference>
<comment type="catalytic activity">
    <reaction evidence="9">
        <text>cytidine(34) in elongator tRNA(Met) + acetyl-CoA + ATP + H2O = N(4)-acetylcytidine(34) in elongator tRNA(Met) + ADP + phosphate + CoA + H(+)</text>
        <dbReference type="Rhea" id="RHEA:43788"/>
        <dbReference type="Rhea" id="RHEA-COMP:10693"/>
        <dbReference type="Rhea" id="RHEA-COMP:10694"/>
        <dbReference type="ChEBI" id="CHEBI:15377"/>
        <dbReference type="ChEBI" id="CHEBI:15378"/>
        <dbReference type="ChEBI" id="CHEBI:30616"/>
        <dbReference type="ChEBI" id="CHEBI:43474"/>
        <dbReference type="ChEBI" id="CHEBI:57287"/>
        <dbReference type="ChEBI" id="CHEBI:57288"/>
        <dbReference type="ChEBI" id="CHEBI:74900"/>
        <dbReference type="ChEBI" id="CHEBI:82748"/>
        <dbReference type="ChEBI" id="CHEBI:456216"/>
        <dbReference type="EC" id="2.3.1.193"/>
    </reaction>
</comment>
<dbReference type="SUPFAM" id="SSF55729">
    <property type="entry name" value="Acyl-CoA N-acyltransferases (Nat)"/>
    <property type="match status" value="1"/>
</dbReference>
<comment type="caution">
    <text evidence="9">Lacks conserved residue(s) required for the propagation of feature annotation.</text>
</comment>
<dbReference type="Pfam" id="PF13718">
    <property type="entry name" value="GNAT_acetyltr_2"/>
    <property type="match status" value="2"/>
</dbReference>
<dbReference type="GO" id="GO:0005524">
    <property type="term" value="F:ATP binding"/>
    <property type="evidence" value="ECO:0007669"/>
    <property type="project" value="UniProtKB-UniRule"/>
</dbReference>
<comment type="subcellular location">
    <subcellularLocation>
        <location evidence="9">Cytoplasm</location>
    </subcellularLocation>
</comment>
<evidence type="ECO:0000256" key="6">
    <source>
        <dbReference type="ARBA" id="ARBA00022840"/>
    </source>
</evidence>
<dbReference type="Proteomes" id="UP000290244">
    <property type="component" value="Chromosome"/>
</dbReference>
<name>A0A4P6PDE7_9GAMM</name>
<evidence type="ECO:0000259" key="10">
    <source>
        <dbReference type="Pfam" id="PF05127"/>
    </source>
</evidence>
<feature type="domain" description="TmcA/NAT10 N-terminal" evidence="11">
    <location>
        <begin position="1"/>
        <end position="97"/>
    </location>
</feature>
<keyword evidence="2 9" id="KW-0820">tRNA-binding</keyword>
<evidence type="ECO:0000259" key="11">
    <source>
        <dbReference type="Pfam" id="PF08351"/>
    </source>
</evidence>
<dbReference type="InterPro" id="IPR007807">
    <property type="entry name" value="TcmA/NAT10_helicase"/>
</dbReference>
<dbReference type="Gene3D" id="3.40.630.30">
    <property type="match status" value="1"/>
</dbReference>
<dbReference type="InterPro" id="IPR016181">
    <property type="entry name" value="Acyl_CoA_acyltransferase"/>
</dbReference>
<evidence type="ECO:0000256" key="2">
    <source>
        <dbReference type="ARBA" id="ARBA00022555"/>
    </source>
</evidence>
<dbReference type="Gene3D" id="3.40.50.300">
    <property type="entry name" value="P-loop containing nucleotide triphosphate hydrolases"/>
    <property type="match status" value="1"/>
</dbReference>
<dbReference type="GO" id="GO:0051392">
    <property type="term" value="F:tRNA cytidine N4-acetyltransferase activity"/>
    <property type="evidence" value="ECO:0007669"/>
    <property type="project" value="UniProtKB-UniRule"/>
</dbReference>
<keyword evidence="8 9" id="KW-0012">Acyltransferase</keyword>
<proteinExistence type="inferred from homology"/>
<dbReference type="InterPro" id="IPR013562">
    <property type="entry name" value="TmcA/NAT10_N"/>
</dbReference>
<dbReference type="GO" id="GO:0000049">
    <property type="term" value="F:tRNA binding"/>
    <property type="evidence" value="ECO:0007669"/>
    <property type="project" value="UniProtKB-UniRule"/>
</dbReference>
<keyword evidence="6 9" id="KW-0067">ATP-binding</keyword>
<evidence type="ECO:0000313" key="14">
    <source>
        <dbReference type="Proteomes" id="UP000290244"/>
    </source>
</evidence>
<gene>
    <name evidence="9" type="primary">tmcA</name>
    <name evidence="13" type="ORF">EMK97_06965</name>
</gene>
<keyword evidence="1 9" id="KW-0963">Cytoplasm</keyword>
<dbReference type="GO" id="GO:0002101">
    <property type="term" value="P:tRNA wobble cytosine modification"/>
    <property type="evidence" value="ECO:0007669"/>
    <property type="project" value="UniProtKB-UniRule"/>
</dbReference>
<sequence length="699" mass="77662">MMVLAGDELWAKSFITPICSFLQIKADSALLVYGDSQVFPANVSYQRFHDHLGTESRTIVFADSQFNIDAFAALSGTIKAGGLMFVVISPAQQDAKSLFLQRFLHFVSLDSRHIYLKQHSENDPLNQALNLSENHHLDSKLTALSHDENGSITQEQSCAVQAIVNVYRGHRKRPLVLTADRGRGKSSALAIACAQLLLTKGDNQENLHIGITAPDKQSLSVFYAQLQRSLPASQVVQNRVIHEHGQIEFFAIDDVIQTPRQLSLLLVDEAAAIPVYLLSALLGHYHRLVFSSTVHGYEGAGRGFTLKFTKELATKTPQWQKYHINDPIRWGNNDPLEALVFKVGLLNAQLTEIEPLGKTNDSAQSDSADSSYHFQQIDIAQLAADEALLAQVFSVLVTAHYQTKPSDLKLLLDNPSVRLIIMRTKAASSQVVGVALLLKEGKSAGLTAKDVLAIKQGKRRFKSQFLPQALLSQCGYGNAFNFDYLRVMRIAIHPQMQQQGLGALLMSQVKAYAHKQGYDFVGASFAANADLLSFWLQQGFHMVKLGFSKDKASGEHSALVLNATDHKAKSVLNTLASQFYLSFYHLLVDEYQLVDSALIAMILASCPKELNAKLSEHDSESVKDFCQGYRQYSHCVYSLYLWFKQHLLGASKAQQAECLFLVARLMQKHTIADTCKKHHLSGKKALNQAIQQYIAKYLD</sequence>
<evidence type="ECO:0000256" key="9">
    <source>
        <dbReference type="HAMAP-Rule" id="MF_01886"/>
    </source>
</evidence>
<evidence type="ECO:0000256" key="3">
    <source>
        <dbReference type="ARBA" id="ARBA00022679"/>
    </source>
</evidence>
<evidence type="ECO:0000256" key="1">
    <source>
        <dbReference type="ARBA" id="ARBA00022490"/>
    </source>
</evidence>
<dbReference type="GO" id="GO:1990883">
    <property type="term" value="F:18S rRNA cytidine N-acetyltransferase activity"/>
    <property type="evidence" value="ECO:0007669"/>
    <property type="project" value="TreeGrafter"/>
</dbReference>
<dbReference type="InterPro" id="IPR032672">
    <property type="entry name" value="TmcA/NAT10/Kre33"/>
</dbReference>
<dbReference type="HAMAP" id="MF_01886">
    <property type="entry name" value="tRNA_acetyltr_TmcA"/>
    <property type="match status" value="1"/>
</dbReference>
<dbReference type="CDD" id="cd04301">
    <property type="entry name" value="NAT_SF"/>
    <property type="match status" value="1"/>
</dbReference>
<keyword evidence="5 9" id="KW-0547">Nucleotide-binding</keyword>
<comment type="similarity">
    <text evidence="9">Belongs to the TmcA family.</text>
</comment>
<dbReference type="Gene3D" id="3.40.50.11040">
    <property type="match status" value="1"/>
</dbReference>
<dbReference type="InterPro" id="IPR024914">
    <property type="entry name" value="tRNA_acetyltr_TmcA"/>
</dbReference>
<dbReference type="KEGG" id="lsd:EMK97_06965"/>
<dbReference type="Gene3D" id="1.20.120.890">
    <property type="entry name" value="tRNA(Met) cytidine acetyltransferase, tail domain"/>
    <property type="match status" value="1"/>
</dbReference>
<feature type="binding site" evidence="9">
    <location>
        <position position="156"/>
    </location>
    <ligand>
        <name>ATP</name>
        <dbReference type="ChEBI" id="CHEBI:30616"/>
    </ligand>
</feature>
<organism evidence="13 14">
    <name type="scientific">Litorilituus sediminis</name>
    <dbReference type="NCBI Taxonomy" id="718192"/>
    <lineage>
        <taxon>Bacteria</taxon>
        <taxon>Pseudomonadati</taxon>
        <taxon>Pseudomonadota</taxon>
        <taxon>Gammaproteobacteria</taxon>
        <taxon>Alteromonadales</taxon>
        <taxon>Colwelliaceae</taxon>
        <taxon>Litorilituus</taxon>
    </lineage>
</organism>
<dbReference type="Pfam" id="PF08351">
    <property type="entry name" value="TmcA_N"/>
    <property type="match status" value="1"/>
</dbReference>
<dbReference type="EC" id="2.3.1.193" evidence="9"/>
<evidence type="ECO:0000256" key="5">
    <source>
        <dbReference type="ARBA" id="ARBA00022741"/>
    </source>
</evidence>
<keyword evidence="14" id="KW-1185">Reference proteome</keyword>
<dbReference type="GO" id="GO:0051391">
    <property type="term" value="P:tRNA acetylation"/>
    <property type="evidence" value="ECO:0007669"/>
    <property type="project" value="UniProtKB-UniRule"/>
</dbReference>
<feature type="binding site" evidence="9">
    <location>
        <position position="329"/>
    </location>
    <ligand>
        <name>ATP</name>
        <dbReference type="ChEBI" id="CHEBI:30616"/>
    </ligand>
</feature>
<dbReference type="OrthoDB" id="5578851at2"/>
<dbReference type="EMBL" id="CP034759">
    <property type="protein sequence ID" value="QBG37747.1"/>
    <property type="molecule type" value="Genomic_DNA"/>
</dbReference>
<comment type="function">
    <text evidence="9">Catalyzes the formation of N(4)-acetylcytidine (ac(4)C) at the wobble position of tRNA(Met), by using acetyl-CoA as an acetyl donor and ATP (or GTP).</text>
</comment>
<dbReference type="GO" id="GO:0005737">
    <property type="term" value="C:cytoplasm"/>
    <property type="evidence" value="ECO:0007669"/>
    <property type="project" value="UniProtKB-SubCell"/>
</dbReference>